<protein>
    <submittedName>
        <fullName evidence="2">Uncharacterized protein</fullName>
    </submittedName>
</protein>
<dbReference type="RefSeq" id="XP_047776972.1">
    <property type="nucleotide sequence ID" value="XM_047926699.1"/>
</dbReference>
<evidence type="ECO:0000313" key="2">
    <source>
        <dbReference type="EMBL" id="KAH9834441.1"/>
    </source>
</evidence>
<sequence>MRGERADGSRWRKGGKGDARPGFEPPMQVGKQPSRINCQTDASRCADPNPITHPDSVHGTPPARASHSGQAGAALCAAPSAVNRPLGYTPRHRRRRALQVEGGPRADPPSPPRRFAARQSVRTSQPQQSGQMKAQNRPASRDWPAGRQRLCPPWRRHIAARPKNKDCPNKAGPPEPAFIDAISTLFACFCCRWRFWGIGGIGRSVLNPSSAKLVGFPRFVLNAHDNGEPDPTMNSVLMTSAALRHTSHCQSVNLVTRTERHSPAFESPQAQSSRPQFFTDQIRPVGDCADLCALDAMKGLVLDSETSAKINSMSTFQRSHVGVRRYTAGMSSDMIPTDILAELPTRGVTSVRETSLCWSSSPATRQVINLSLQHELACYNACGEHFINLVFTIPRASVWGSRRAASAEVYDGTT</sequence>
<feature type="non-terminal residue" evidence="2">
    <location>
        <position position="414"/>
    </location>
</feature>
<dbReference type="EMBL" id="JADCUA010000015">
    <property type="protein sequence ID" value="KAH9834441.1"/>
    <property type="molecule type" value="Genomic_DNA"/>
</dbReference>
<accession>A0ABQ8KAB4</accession>
<reference evidence="2 3" key="1">
    <citation type="journal article" date="2021" name="Environ. Microbiol.">
        <title>Gene family expansions and transcriptome signatures uncover fungal adaptations to wood decay.</title>
        <authorList>
            <person name="Hage H."/>
            <person name="Miyauchi S."/>
            <person name="Viragh M."/>
            <person name="Drula E."/>
            <person name="Min B."/>
            <person name="Chaduli D."/>
            <person name="Navarro D."/>
            <person name="Favel A."/>
            <person name="Norest M."/>
            <person name="Lesage-Meessen L."/>
            <person name="Balint B."/>
            <person name="Merenyi Z."/>
            <person name="de Eugenio L."/>
            <person name="Morin E."/>
            <person name="Martinez A.T."/>
            <person name="Baldrian P."/>
            <person name="Stursova M."/>
            <person name="Martinez M.J."/>
            <person name="Novotny C."/>
            <person name="Magnuson J.K."/>
            <person name="Spatafora J.W."/>
            <person name="Maurice S."/>
            <person name="Pangilinan J."/>
            <person name="Andreopoulos W."/>
            <person name="LaButti K."/>
            <person name="Hundley H."/>
            <person name="Na H."/>
            <person name="Kuo A."/>
            <person name="Barry K."/>
            <person name="Lipzen A."/>
            <person name="Henrissat B."/>
            <person name="Riley R."/>
            <person name="Ahrendt S."/>
            <person name="Nagy L.G."/>
            <person name="Grigoriev I.V."/>
            <person name="Martin F."/>
            <person name="Rosso M.N."/>
        </authorList>
    </citation>
    <scope>NUCLEOTIDE SEQUENCE [LARGE SCALE GENOMIC DNA]</scope>
    <source>
        <strain evidence="2 3">CIRM-BRFM 1785</strain>
    </source>
</reference>
<feature type="compositionally biased region" description="Polar residues" evidence="1">
    <location>
        <begin position="120"/>
        <end position="138"/>
    </location>
</feature>
<evidence type="ECO:0000313" key="3">
    <source>
        <dbReference type="Proteomes" id="UP000814176"/>
    </source>
</evidence>
<organism evidence="2 3">
    <name type="scientific">Rhodofomes roseus</name>
    <dbReference type="NCBI Taxonomy" id="34475"/>
    <lineage>
        <taxon>Eukaryota</taxon>
        <taxon>Fungi</taxon>
        <taxon>Dikarya</taxon>
        <taxon>Basidiomycota</taxon>
        <taxon>Agaricomycotina</taxon>
        <taxon>Agaricomycetes</taxon>
        <taxon>Polyporales</taxon>
        <taxon>Rhodofomes</taxon>
    </lineage>
</organism>
<evidence type="ECO:0000256" key="1">
    <source>
        <dbReference type="SAM" id="MobiDB-lite"/>
    </source>
</evidence>
<gene>
    <name evidence="2" type="ORF">C8Q71DRAFT_849307</name>
</gene>
<feature type="region of interest" description="Disordered" evidence="1">
    <location>
        <begin position="99"/>
        <end position="148"/>
    </location>
</feature>
<keyword evidence="3" id="KW-1185">Reference proteome</keyword>
<name>A0ABQ8KAB4_9APHY</name>
<dbReference type="Proteomes" id="UP000814176">
    <property type="component" value="Unassembled WGS sequence"/>
</dbReference>
<feature type="region of interest" description="Disordered" evidence="1">
    <location>
        <begin position="1"/>
        <end position="77"/>
    </location>
</feature>
<dbReference type="GeneID" id="72007431"/>
<proteinExistence type="predicted"/>
<feature type="compositionally biased region" description="Basic and acidic residues" evidence="1">
    <location>
        <begin position="1"/>
        <end position="21"/>
    </location>
</feature>
<comment type="caution">
    <text evidence="2">The sequence shown here is derived from an EMBL/GenBank/DDBJ whole genome shotgun (WGS) entry which is preliminary data.</text>
</comment>